<keyword evidence="4" id="KW-1185">Reference proteome</keyword>
<gene>
    <name evidence="3" type="ORF">PCANC_15429</name>
</gene>
<feature type="compositionally biased region" description="Basic and acidic residues" evidence="2">
    <location>
        <begin position="145"/>
        <end position="154"/>
    </location>
</feature>
<evidence type="ECO:0000313" key="3">
    <source>
        <dbReference type="EMBL" id="PLW17616.1"/>
    </source>
</evidence>
<organism evidence="3 4">
    <name type="scientific">Puccinia coronata f. sp. avenae</name>
    <dbReference type="NCBI Taxonomy" id="200324"/>
    <lineage>
        <taxon>Eukaryota</taxon>
        <taxon>Fungi</taxon>
        <taxon>Dikarya</taxon>
        <taxon>Basidiomycota</taxon>
        <taxon>Pucciniomycotina</taxon>
        <taxon>Pucciniomycetes</taxon>
        <taxon>Pucciniales</taxon>
        <taxon>Pucciniaceae</taxon>
        <taxon>Puccinia</taxon>
    </lineage>
</organism>
<dbReference type="AlphaFoldDB" id="A0A2N5SWL6"/>
<dbReference type="InterPro" id="IPR052925">
    <property type="entry name" value="Phage_Integrase-like_Recomb"/>
</dbReference>
<dbReference type="SUPFAM" id="SSF47823">
    <property type="entry name" value="lambda integrase-like, N-terminal domain"/>
    <property type="match status" value="1"/>
</dbReference>
<accession>A0A2N5SWL6</accession>
<dbReference type="GO" id="GO:0003677">
    <property type="term" value="F:DNA binding"/>
    <property type="evidence" value="ECO:0007669"/>
    <property type="project" value="UniProtKB-KW"/>
</dbReference>
<keyword evidence="1" id="KW-0238">DNA-binding</keyword>
<dbReference type="Gene3D" id="1.10.150.130">
    <property type="match status" value="1"/>
</dbReference>
<protein>
    <recommendedName>
        <fullName evidence="5">Core-binding (CB) domain-containing protein</fullName>
    </recommendedName>
</protein>
<evidence type="ECO:0000256" key="1">
    <source>
        <dbReference type="ARBA" id="ARBA00023125"/>
    </source>
</evidence>
<dbReference type="InterPro" id="IPR010998">
    <property type="entry name" value="Integrase_recombinase_N"/>
</dbReference>
<name>A0A2N5SWL6_9BASI</name>
<reference evidence="3 4" key="1">
    <citation type="submission" date="2017-11" db="EMBL/GenBank/DDBJ databases">
        <title>De novo assembly and phasing of dikaryotic genomes from two isolates of Puccinia coronata f. sp. avenae, the causal agent of oat crown rust.</title>
        <authorList>
            <person name="Miller M.E."/>
            <person name="Zhang Y."/>
            <person name="Omidvar V."/>
            <person name="Sperschneider J."/>
            <person name="Schwessinger B."/>
            <person name="Raley C."/>
            <person name="Palmer J.M."/>
            <person name="Garnica D."/>
            <person name="Upadhyaya N."/>
            <person name="Rathjen J."/>
            <person name="Taylor J.M."/>
            <person name="Park R.F."/>
            <person name="Dodds P.N."/>
            <person name="Hirsch C.D."/>
            <person name="Kianian S.F."/>
            <person name="Figueroa M."/>
        </authorList>
    </citation>
    <scope>NUCLEOTIDE SEQUENCE [LARGE SCALE GENOMIC DNA]</scope>
    <source>
        <strain evidence="3">12NC29</strain>
    </source>
</reference>
<dbReference type="PANTHER" id="PTHR34605:SF3">
    <property type="entry name" value="P CELL-TYPE AGGLUTINATION PROTEIN MAP4-LIKE-RELATED"/>
    <property type="match status" value="1"/>
</dbReference>
<evidence type="ECO:0008006" key="5">
    <source>
        <dbReference type="Google" id="ProtNLM"/>
    </source>
</evidence>
<evidence type="ECO:0000256" key="2">
    <source>
        <dbReference type="SAM" id="MobiDB-lite"/>
    </source>
</evidence>
<evidence type="ECO:0000313" key="4">
    <source>
        <dbReference type="Proteomes" id="UP000235388"/>
    </source>
</evidence>
<dbReference type="PANTHER" id="PTHR34605">
    <property type="entry name" value="PHAGE_INTEGRASE DOMAIN-CONTAINING PROTEIN"/>
    <property type="match status" value="1"/>
</dbReference>
<comment type="caution">
    <text evidence="3">The sequence shown here is derived from an EMBL/GenBank/DDBJ whole genome shotgun (WGS) entry which is preliminary data.</text>
</comment>
<feature type="region of interest" description="Disordered" evidence="2">
    <location>
        <begin position="135"/>
        <end position="154"/>
    </location>
</feature>
<proteinExistence type="predicted"/>
<dbReference type="Proteomes" id="UP000235388">
    <property type="component" value="Unassembled WGS sequence"/>
</dbReference>
<dbReference type="OrthoDB" id="3266428at2759"/>
<dbReference type="EMBL" id="PGCJ01000846">
    <property type="protein sequence ID" value="PLW17616.1"/>
    <property type="molecule type" value="Genomic_DNA"/>
</dbReference>
<sequence>MSKRSPNKLSGSQMLELSKIQAFLRNGSQPKEPTAKDLHVLRGYKPNTLVSYNSAAKKLVNSMKENGKENFKLPLTSEDIYDFCFWAGQEEGNEGEQDVSAKTLEKYLYGIKAWHLYHMAEYPTGSKARLKSCSALQQKRTPKLQQDKRTKQLR</sequence>